<dbReference type="AlphaFoldDB" id="A0A0E9PXC9"/>
<reference evidence="1" key="2">
    <citation type="journal article" date="2015" name="Fish Shellfish Immunol.">
        <title>Early steps in the European eel (Anguilla anguilla)-Vibrio vulnificus interaction in the gills: Role of the RtxA13 toxin.</title>
        <authorList>
            <person name="Callol A."/>
            <person name="Pajuelo D."/>
            <person name="Ebbesson L."/>
            <person name="Teles M."/>
            <person name="MacKenzie S."/>
            <person name="Amaro C."/>
        </authorList>
    </citation>
    <scope>NUCLEOTIDE SEQUENCE</scope>
</reference>
<reference evidence="1" key="1">
    <citation type="submission" date="2014-11" db="EMBL/GenBank/DDBJ databases">
        <authorList>
            <person name="Amaro Gonzalez C."/>
        </authorList>
    </citation>
    <scope>NUCLEOTIDE SEQUENCE</scope>
</reference>
<protein>
    <submittedName>
        <fullName evidence="1">Uncharacterized protein</fullName>
    </submittedName>
</protein>
<evidence type="ECO:0000313" key="1">
    <source>
        <dbReference type="EMBL" id="JAH08533.1"/>
    </source>
</evidence>
<name>A0A0E9PXC9_ANGAN</name>
<organism evidence="1">
    <name type="scientific">Anguilla anguilla</name>
    <name type="common">European freshwater eel</name>
    <name type="synonym">Muraena anguilla</name>
    <dbReference type="NCBI Taxonomy" id="7936"/>
    <lineage>
        <taxon>Eukaryota</taxon>
        <taxon>Metazoa</taxon>
        <taxon>Chordata</taxon>
        <taxon>Craniata</taxon>
        <taxon>Vertebrata</taxon>
        <taxon>Euteleostomi</taxon>
        <taxon>Actinopterygii</taxon>
        <taxon>Neopterygii</taxon>
        <taxon>Teleostei</taxon>
        <taxon>Anguilliformes</taxon>
        <taxon>Anguillidae</taxon>
        <taxon>Anguilla</taxon>
    </lineage>
</organism>
<dbReference type="EMBL" id="GBXM01100044">
    <property type="protein sequence ID" value="JAH08533.1"/>
    <property type="molecule type" value="Transcribed_RNA"/>
</dbReference>
<accession>A0A0E9PXC9</accession>
<proteinExistence type="predicted"/>
<sequence length="19" mass="2068">MCFWAERVCTSGNPGLPSI</sequence>